<protein>
    <submittedName>
        <fullName evidence="9">ARAD1D17006p</fullName>
    </submittedName>
</protein>
<feature type="compositionally biased region" description="Acidic residues" evidence="8">
    <location>
        <begin position="180"/>
        <end position="199"/>
    </location>
</feature>
<evidence type="ECO:0000256" key="5">
    <source>
        <dbReference type="ARBA" id="ARBA00023242"/>
    </source>
</evidence>
<dbReference type="EMBL" id="HG937694">
    <property type="protein sequence ID" value="CDP37679.1"/>
    <property type="molecule type" value="Genomic_DNA"/>
</dbReference>
<name>A0A060TA98_BLAAD</name>
<dbReference type="GO" id="GO:0032040">
    <property type="term" value="C:small-subunit processome"/>
    <property type="evidence" value="ECO:0007669"/>
    <property type="project" value="TreeGrafter"/>
</dbReference>
<keyword evidence="2" id="KW-0698">rRNA processing</keyword>
<keyword evidence="4" id="KW-0677">Repeat</keyword>
<dbReference type="InterPro" id="IPR045161">
    <property type="entry name" value="Utp18"/>
</dbReference>
<dbReference type="InterPro" id="IPR015943">
    <property type="entry name" value="WD40/YVTN_repeat-like_dom_sf"/>
</dbReference>
<comment type="subcellular location">
    <subcellularLocation>
        <location evidence="1">Nucleus</location>
        <location evidence="1">Nucleolus</location>
    </subcellularLocation>
</comment>
<dbReference type="InterPro" id="IPR036322">
    <property type="entry name" value="WD40_repeat_dom_sf"/>
</dbReference>
<proteinExistence type="inferred from homology"/>
<feature type="compositionally biased region" description="Acidic residues" evidence="8">
    <location>
        <begin position="107"/>
        <end position="120"/>
    </location>
</feature>
<evidence type="ECO:0000256" key="2">
    <source>
        <dbReference type="ARBA" id="ARBA00022552"/>
    </source>
</evidence>
<dbReference type="Gene3D" id="2.130.10.10">
    <property type="entry name" value="YVTN repeat-like/Quinoprotein amine dehydrogenase"/>
    <property type="match status" value="1"/>
</dbReference>
<feature type="repeat" description="WD" evidence="7">
    <location>
        <begin position="524"/>
        <end position="554"/>
    </location>
</feature>
<dbReference type="PANTHER" id="PTHR18359:SF0">
    <property type="entry name" value="U3 SMALL NUCLEOLAR RNA-ASSOCIATED PROTEIN 18 HOMOLOG"/>
    <property type="match status" value="1"/>
</dbReference>
<dbReference type="GO" id="GO:0006364">
    <property type="term" value="P:rRNA processing"/>
    <property type="evidence" value="ECO:0007669"/>
    <property type="project" value="UniProtKB-KW"/>
</dbReference>
<feature type="compositionally biased region" description="Acidic residues" evidence="8">
    <location>
        <begin position="55"/>
        <end position="69"/>
    </location>
</feature>
<comment type="similarity">
    <text evidence="6">Belongs to the WD repeat UTP18 family.</text>
</comment>
<evidence type="ECO:0000256" key="4">
    <source>
        <dbReference type="ARBA" id="ARBA00022737"/>
    </source>
</evidence>
<accession>A0A060TA98</accession>
<evidence type="ECO:0000256" key="7">
    <source>
        <dbReference type="PROSITE-ProRule" id="PRU00221"/>
    </source>
</evidence>
<keyword evidence="5" id="KW-0539">Nucleus</keyword>
<feature type="region of interest" description="Disordered" evidence="8">
    <location>
        <begin position="173"/>
        <end position="202"/>
    </location>
</feature>
<dbReference type="SUPFAM" id="SSF50978">
    <property type="entry name" value="WD40 repeat-like"/>
    <property type="match status" value="1"/>
</dbReference>
<dbReference type="GO" id="GO:0034388">
    <property type="term" value="C:Pwp2p-containing subcomplex of 90S preribosome"/>
    <property type="evidence" value="ECO:0007669"/>
    <property type="project" value="TreeGrafter"/>
</dbReference>
<gene>
    <name evidence="9" type="ORF">GNLVRS02_ARAD1D17006g</name>
</gene>
<feature type="compositionally biased region" description="Acidic residues" evidence="8">
    <location>
        <begin position="90"/>
        <end position="100"/>
    </location>
</feature>
<organism evidence="9">
    <name type="scientific">Blastobotrys adeninivorans</name>
    <name type="common">Yeast</name>
    <name type="synonym">Arxula adeninivorans</name>
    <dbReference type="NCBI Taxonomy" id="409370"/>
    <lineage>
        <taxon>Eukaryota</taxon>
        <taxon>Fungi</taxon>
        <taxon>Dikarya</taxon>
        <taxon>Ascomycota</taxon>
        <taxon>Saccharomycotina</taxon>
        <taxon>Dipodascomycetes</taxon>
        <taxon>Dipodascales</taxon>
        <taxon>Trichomonascaceae</taxon>
        <taxon>Blastobotrys</taxon>
    </lineage>
</organism>
<dbReference type="PROSITE" id="PS50082">
    <property type="entry name" value="WD_REPEATS_2"/>
    <property type="match status" value="1"/>
</dbReference>
<reference evidence="9" key="1">
    <citation type="submission" date="2014-02" db="EMBL/GenBank/DDBJ databases">
        <authorList>
            <person name="Genoscope - CEA"/>
        </authorList>
    </citation>
    <scope>NUCLEOTIDE SEQUENCE</scope>
    <source>
        <strain evidence="9">LS3</strain>
    </source>
</reference>
<evidence type="ECO:0000256" key="8">
    <source>
        <dbReference type="SAM" id="MobiDB-lite"/>
    </source>
</evidence>
<dbReference type="InterPro" id="IPR001680">
    <property type="entry name" value="WD40_rpt"/>
</dbReference>
<evidence type="ECO:0000256" key="1">
    <source>
        <dbReference type="ARBA" id="ARBA00004604"/>
    </source>
</evidence>
<reference evidence="9" key="2">
    <citation type="submission" date="2014-06" db="EMBL/GenBank/DDBJ databases">
        <title>The complete genome of Blastobotrys (Arxula) adeninivorans LS3 - a yeast of biotechnological interest.</title>
        <authorList>
            <person name="Kunze G."/>
            <person name="Gaillardin C."/>
            <person name="Czernicka M."/>
            <person name="Durrens P."/>
            <person name="Martin T."/>
            <person name="Boer E."/>
            <person name="Gabaldon T."/>
            <person name="Cruz J."/>
            <person name="Talla E."/>
            <person name="Marck C."/>
            <person name="Goffeau A."/>
            <person name="Barbe V."/>
            <person name="Baret P."/>
            <person name="Baronian K."/>
            <person name="Beier S."/>
            <person name="Bleykasten C."/>
            <person name="Bode R."/>
            <person name="Casaregola S."/>
            <person name="Despons L."/>
            <person name="Fairhead C."/>
            <person name="Giersberg M."/>
            <person name="Gierski P."/>
            <person name="Hahnel U."/>
            <person name="Hartmann A."/>
            <person name="Jankowska D."/>
            <person name="Jubin C."/>
            <person name="Jung P."/>
            <person name="Lafontaine I."/>
            <person name="Leh-Louis V."/>
            <person name="Lemaire M."/>
            <person name="Marcet-Houben M."/>
            <person name="Mascher M."/>
            <person name="Morel G."/>
            <person name="Richard G.-F."/>
            <person name="Riechen J."/>
            <person name="Sacerdot C."/>
            <person name="Sarkar A."/>
            <person name="Savel G."/>
            <person name="Schacherer J."/>
            <person name="Sherman D."/>
            <person name="Straub M.-L."/>
            <person name="Stein N."/>
            <person name="Thierry A."/>
            <person name="Trautwein-Schult A."/>
            <person name="Westhof E."/>
            <person name="Worch S."/>
            <person name="Dujon B."/>
            <person name="Souciet J.-L."/>
            <person name="Wincker P."/>
            <person name="Scholz U."/>
            <person name="Neuveglise N."/>
        </authorList>
    </citation>
    <scope>NUCLEOTIDE SEQUENCE</scope>
    <source>
        <strain evidence="9">LS3</strain>
    </source>
</reference>
<evidence type="ECO:0000256" key="6">
    <source>
        <dbReference type="ARBA" id="ARBA00025767"/>
    </source>
</evidence>
<evidence type="ECO:0000313" key="9">
    <source>
        <dbReference type="EMBL" id="CDP37679.1"/>
    </source>
</evidence>
<dbReference type="Pfam" id="PF00400">
    <property type="entry name" value="WD40"/>
    <property type="match status" value="2"/>
</dbReference>
<dbReference type="PhylomeDB" id="A0A060TA98"/>
<feature type="region of interest" description="Disordered" evidence="8">
    <location>
        <begin position="37"/>
        <end position="128"/>
    </location>
</feature>
<keyword evidence="3 7" id="KW-0853">WD repeat</keyword>
<dbReference type="SMART" id="SM00320">
    <property type="entry name" value="WD40"/>
    <property type="match status" value="6"/>
</dbReference>
<evidence type="ECO:0000256" key="3">
    <source>
        <dbReference type="ARBA" id="ARBA00022574"/>
    </source>
</evidence>
<sequence>MAKKNHQDNEDTIPEKDSVELALEKIVFGDLDGFESGLRSLDIDYEETDRSSSDREEEEEVEEENEEDLANVQDSNLFFIDEGEQSGSGDENDEDSDESAEGSSSEESSDESDAWQDSDDEKMQVSLVSSDKLKKLRKSLDDEYVDGKDYTRRLRARFEKIYAPPKWAIEDRKRANGEFSDSEDDEDNEMDVEDEDGDTEVSKASNPLAKLLSKTTQYITSAAPKLLPPGQLDISRLKDANQAAVSHSAIQAMAFHPTHPLLVTTGYDRTLRIYHIDGKNNALASSLHIRRSPFQTAQFHIDGRRVLAGGRRRYLYIWDIETGSATKISRMFGHEGTQRSMEKFKLSPCGRYIGLVGSNGWVNVLSATSGKWVAGAKVEGVIADLAWHSDGNKLLIVNTTGEVWQWDSTARQFTARWRDEGGIGTTTIAIGGKDDRWCAIGSQSGIVNVYDTLTFANNHDNLVQKPRASMGQLVTTVSTLQFSPDGQLLLMASRAKRDALRLVHVPSFTVFSNWPTSATPLGRVTSAAFSPGGEMLCTGNEGGHARLWKLNHYG</sequence>
<dbReference type="PANTHER" id="PTHR18359">
    <property type="entry name" value="WD-REPEAT PROTEIN-RELATED"/>
    <property type="match status" value="1"/>
</dbReference>
<dbReference type="AlphaFoldDB" id="A0A060TA98"/>